<evidence type="ECO:0000256" key="9">
    <source>
        <dbReference type="ARBA" id="ARBA00022833"/>
    </source>
</evidence>
<dbReference type="Proteomes" id="UP000663874">
    <property type="component" value="Unassembled WGS sequence"/>
</dbReference>
<evidence type="ECO:0000256" key="6">
    <source>
        <dbReference type="ARBA" id="ARBA00022490"/>
    </source>
</evidence>
<dbReference type="GO" id="GO:0044458">
    <property type="term" value="P:motile cilium assembly"/>
    <property type="evidence" value="ECO:0007669"/>
    <property type="project" value="TreeGrafter"/>
</dbReference>
<dbReference type="EMBL" id="CAJNOO010000483">
    <property type="protein sequence ID" value="CAF0956562.1"/>
    <property type="molecule type" value="Genomic_DNA"/>
</dbReference>
<dbReference type="PANTHER" id="PTHR13244">
    <property type="entry name" value="ZINC FINGER MYND DOMAIN CONTAINING PROTEIN 10"/>
    <property type="match status" value="1"/>
</dbReference>
<evidence type="ECO:0000256" key="11">
    <source>
        <dbReference type="ARBA" id="ARBA00023212"/>
    </source>
</evidence>
<dbReference type="PROSITE" id="PS50865">
    <property type="entry name" value="ZF_MYND_2"/>
    <property type="match status" value="1"/>
</dbReference>
<protein>
    <recommendedName>
        <fullName evidence="4">Zinc finger MYND domain-containing protein 10</fullName>
    </recommendedName>
</protein>
<comment type="subcellular location">
    <subcellularLocation>
        <location evidence="1">Apical cell membrane</location>
    </subcellularLocation>
    <subcellularLocation>
        <location evidence="2">Cytoplasm</location>
        <location evidence="2">Cytoskeleton</location>
        <location evidence="2">Microtubule organizing center</location>
        <location evidence="2">Centrosome</location>
    </subcellularLocation>
    <subcellularLocation>
        <location evidence="12">Dynein axonemal particle</location>
    </subcellularLocation>
</comment>
<dbReference type="InterPro" id="IPR002893">
    <property type="entry name" value="Znf_MYND"/>
</dbReference>
<evidence type="ECO:0000313" key="17">
    <source>
        <dbReference type="EMBL" id="CAF0984455.1"/>
    </source>
</evidence>
<evidence type="ECO:0000256" key="2">
    <source>
        <dbReference type="ARBA" id="ARBA00004300"/>
    </source>
</evidence>
<evidence type="ECO:0000256" key="12">
    <source>
        <dbReference type="ARBA" id="ARBA00024190"/>
    </source>
</evidence>
<evidence type="ECO:0000256" key="5">
    <source>
        <dbReference type="ARBA" id="ARBA00022475"/>
    </source>
</evidence>
<dbReference type="PROSITE" id="PS01360">
    <property type="entry name" value="ZF_MYND_1"/>
    <property type="match status" value="1"/>
</dbReference>
<evidence type="ECO:0000256" key="7">
    <source>
        <dbReference type="ARBA" id="ARBA00022723"/>
    </source>
</evidence>
<organism evidence="18 19">
    <name type="scientific">Rotaria sordida</name>
    <dbReference type="NCBI Taxonomy" id="392033"/>
    <lineage>
        <taxon>Eukaryota</taxon>
        <taxon>Metazoa</taxon>
        <taxon>Spiralia</taxon>
        <taxon>Gnathifera</taxon>
        <taxon>Rotifera</taxon>
        <taxon>Eurotatoria</taxon>
        <taxon>Bdelloidea</taxon>
        <taxon>Philodinida</taxon>
        <taxon>Philodinidae</taxon>
        <taxon>Rotaria</taxon>
    </lineage>
</organism>
<keyword evidence="9" id="KW-0862">Zinc</keyword>
<dbReference type="Proteomes" id="UP000663882">
    <property type="component" value="Unassembled WGS sequence"/>
</dbReference>
<dbReference type="GO" id="GO:0034451">
    <property type="term" value="C:centriolar satellite"/>
    <property type="evidence" value="ECO:0007669"/>
    <property type="project" value="TreeGrafter"/>
</dbReference>
<dbReference type="Gene3D" id="6.10.140.2220">
    <property type="match status" value="1"/>
</dbReference>
<evidence type="ECO:0000313" key="16">
    <source>
        <dbReference type="EMBL" id="CAF0956562.1"/>
    </source>
</evidence>
<dbReference type="AlphaFoldDB" id="A0A818T7V2"/>
<name>A0A818T7V2_9BILA</name>
<keyword evidence="5" id="KW-1003">Cell membrane</keyword>
<dbReference type="GO" id="GO:0008270">
    <property type="term" value="F:zinc ion binding"/>
    <property type="evidence" value="ECO:0007669"/>
    <property type="project" value="UniProtKB-KW"/>
</dbReference>
<gene>
    <name evidence="18" type="ORF">FNK824_LOCUS7851</name>
    <name evidence="16" type="ORF">RFH988_LOCUS11918</name>
    <name evidence="17" type="ORF">SEV965_LOCUS9932</name>
</gene>
<evidence type="ECO:0000313" key="19">
    <source>
        <dbReference type="Proteomes" id="UP000663874"/>
    </source>
</evidence>
<dbReference type="GO" id="GO:0120293">
    <property type="term" value="C:dynein axonemal particle"/>
    <property type="evidence" value="ECO:0007669"/>
    <property type="project" value="UniProtKB-SubCell"/>
</dbReference>
<proteinExistence type="inferred from homology"/>
<evidence type="ECO:0000256" key="1">
    <source>
        <dbReference type="ARBA" id="ARBA00004221"/>
    </source>
</evidence>
<dbReference type="Pfam" id="PF01753">
    <property type="entry name" value="zf-MYND"/>
    <property type="match status" value="1"/>
</dbReference>
<comment type="similarity">
    <text evidence="3">Belongs to the ZMYND10 family.</text>
</comment>
<sequence>MSDDQIVLLSTEVDAFVEALEPFEIEDIGKPRWHTQHEYIEKLNMQAILDANRNTHEYVREVIVNNDKLPVLVSQLITTEIWREKVFRELIAIRFEPRITFSIYIIFYHEACIINLLETLMYHEDVCTSFDDQILDLIDYSYRLLTEIIRKLKHEEQRIRQKQSNQNDNSLNDVSESIKELLTQEETLRFDMGMKMLSIVRYICDCLQKLPISVTTRLLDNFDFILLLVDFIEIKPWEKTLNDVLGTLMRHIEGKWQNISIEDRYLIPKIEGQVWLALYQLLLSPHCLQKYEYTDYNKNRITKLRAHLNEVVLDQMPHLIQLQRFLEQLSFMEPPAVKKQLVLEQVAELYDRIIRKYKNQWRNIAETQAKTVLNPSEVEARQQAARWANTMNFDILETIINDTPKCAICGEPATKRCSRCQREWYCRRECQVKHWPKHKTMCDMIVEIAKSETSNNS</sequence>
<dbReference type="EMBL" id="CAJOBE010000747">
    <property type="protein sequence ID" value="CAF3681072.1"/>
    <property type="molecule type" value="Genomic_DNA"/>
</dbReference>
<dbReference type="GO" id="GO:0036158">
    <property type="term" value="P:outer dynein arm assembly"/>
    <property type="evidence" value="ECO:0007669"/>
    <property type="project" value="TreeGrafter"/>
</dbReference>
<evidence type="ECO:0000256" key="8">
    <source>
        <dbReference type="ARBA" id="ARBA00022771"/>
    </source>
</evidence>
<dbReference type="GO" id="GO:0036159">
    <property type="term" value="P:inner dynein arm assembly"/>
    <property type="evidence" value="ECO:0007669"/>
    <property type="project" value="TreeGrafter"/>
</dbReference>
<keyword evidence="7" id="KW-0479">Metal-binding</keyword>
<evidence type="ECO:0000313" key="18">
    <source>
        <dbReference type="EMBL" id="CAF3681072.1"/>
    </source>
</evidence>
<dbReference type="PANTHER" id="PTHR13244:SF7">
    <property type="entry name" value="ZINC FINGER MYND DOMAIN-CONTAINING PROTEIN 10"/>
    <property type="match status" value="1"/>
</dbReference>
<keyword evidence="8 14" id="KW-0863">Zinc-finger</keyword>
<dbReference type="FunFam" id="6.10.140.2220:FF:000009">
    <property type="entry name" value="Zinc finger MYND domain-containing protein 10"/>
    <property type="match status" value="1"/>
</dbReference>
<evidence type="ECO:0000256" key="4">
    <source>
        <dbReference type="ARBA" id="ARBA00016317"/>
    </source>
</evidence>
<dbReference type="InterPro" id="IPR052298">
    <property type="entry name" value="ZMYND10"/>
</dbReference>
<dbReference type="OrthoDB" id="432970at2759"/>
<accession>A0A818T7V2</accession>
<evidence type="ECO:0000256" key="14">
    <source>
        <dbReference type="PROSITE-ProRule" id="PRU00134"/>
    </source>
</evidence>
<evidence type="ECO:0000256" key="10">
    <source>
        <dbReference type="ARBA" id="ARBA00023136"/>
    </source>
</evidence>
<keyword evidence="10" id="KW-0472">Membrane</keyword>
<keyword evidence="11" id="KW-0206">Cytoskeleton</keyword>
<dbReference type="Proteomes" id="UP000663889">
    <property type="component" value="Unassembled WGS sequence"/>
</dbReference>
<dbReference type="GO" id="GO:0016324">
    <property type="term" value="C:apical plasma membrane"/>
    <property type="evidence" value="ECO:0007669"/>
    <property type="project" value="UniProtKB-SubCell"/>
</dbReference>
<comment type="function">
    <text evidence="13">Plays a role in axonemal structure organization and motility. Involved in axonemal pre-assembly of inner and outer dynein arms (IDA and ODA, respectively) for proper axoneme building for cilia motility. May act by indirectly regulating transcription of dynein proteins.</text>
</comment>
<dbReference type="SUPFAM" id="SSF144232">
    <property type="entry name" value="HIT/MYND zinc finger-like"/>
    <property type="match status" value="1"/>
</dbReference>
<evidence type="ECO:0000259" key="15">
    <source>
        <dbReference type="PROSITE" id="PS50865"/>
    </source>
</evidence>
<keyword evidence="6" id="KW-0963">Cytoplasm</keyword>
<evidence type="ECO:0000256" key="3">
    <source>
        <dbReference type="ARBA" id="ARBA00005373"/>
    </source>
</evidence>
<comment type="caution">
    <text evidence="18">The sequence shown here is derived from an EMBL/GenBank/DDBJ whole genome shotgun (WGS) entry which is preliminary data.</text>
</comment>
<evidence type="ECO:0000256" key="13">
    <source>
        <dbReference type="ARBA" id="ARBA00045527"/>
    </source>
</evidence>
<reference evidence="18" key="1">
    <citation type="submission" date="2021-02" db="EMBL/GenBank/DDBJ databases">
        <authorList>
            <person name="Nowell W R."/>
        </authorList>
    </citation>
    <scope>NUCLEOTIDE SEQUENCE</scope>
</reference>
<dbReference type="EMBL" id="CAJNOU010000396">
    <property type="protein sequence ID" value="CAF0984455.1"/>
    <property type="molecule type" value="Genomic_DNA"/>
</dbReference>
<feature type="domain" description="MYND-type" evidence="15">
    <location>
        <begin position="406"/>
        <end position="442"/>
    </location>
</feature>